<evidence type="ECO:0000313" key="2">
    <source>
        <dbReference type="Proteomes" id="UP000499080"/>
    </source>
</evidence>
<reference evidence="1 2" key="1">
    <citation type="journal article" date="2019" name="Sci. Rep.">
        <title>Orb-weaving spider Araneus ventricosus genome elucidates the spidroin gene catalogue.</title>
        <authorList>
            <person name="Kono N."/>
            <person name="Nakamura H."/>
            <person name="Ohtoshi R."/>
            <person name="Moran D.A.P."/>
            <person name="Shinohara A."/>
            <person name="Yoshida Y."/>
            <person name="Fujiwara M."/>
            <person name="Mori M."/>
            <person name="Tomita M."/>
            <person name="Arakawa K."/>
        </authorList>
    </citation>
    <scope>NUCLEOTIDE SEQUENCE [LARGE SCALE GENOMIC DNA]</scope>
</reference>
<evidence type="ECO:0000313" key="1">
    <source>
        <dbReference type="EMBL" id="GBM56466.1"/>
    </source>
</evidence>
<organism evidence="1 2">
    <name type="scientific">Araneus ventricosus</name>
    <name type="common">Orbweaver spider</name>
    <name type="synonym">Epeira ventricosa</name>
    <dbReference type="NCBI Taxonomy" id="182803"/>
    <lineage>
        <taxon>Eukaryota</taxon>
        <taxon>Metazoa</taxon>
        <taxon>Ecdysozoa</taxon>
        <taxon>Arthropoda</taxon>
        <taxon>Chelicerata</taxon>
        <taxon>Arachnida</taxon>
        <taxon>Araneae</taxon>
        <taxon>Araneomorphae</taxon>
        <taxon>Entelegynae</taxon>
        <taxon>Araneoidea</taxon>
        <taxon>Araneidae</taxon>
        <taxon>Araneus</taxon>
    </lineage>
</organism>
<gene>
    <name evidence="1" type="ORF">AVEN_58970_1</name>
</gene>
<protein>
    <submittedName>
        <fullName evidence="1">Uncharacterized protein</fullName>
    </submittedName>
</protein>
<dbReference type="AlphaFoldDB" id="A0A4Y2GUN6"/>
<sequence>MNVGRYKILDQIRLRTDCLSVCIIAYLFNSMRMRTGRNACAKKGHSENLAKNQFYRRDFVRKQTFRASRFTCVLEAISRHAQAIQRASYSPVFFSARGTCMARV</sequence>
<dbReference type="EMBL" id="BGPR01001547">
    <property type="protein sequence ID" value="GBM56466.1"/>
    <property type="molecule type" value="Genomic_DNA"/>
</dbReference>
<name>A0A4Y2GUN6_ARAVE</name>
<accession>A0A4Y2GUN6</accession>
<comment type="caution">
    <text evidence="1">The sequence shown here is derived from an EMBL/GenBank/DDBJ whole genome shotgun (WGS) entry which is preliminary data.</text>
</comment>
<dbReference type="Proteomes" id="UP000499080">
    <property type="component" value="Unassembled WGS sequence"/>
</dbReference>
<proteinExistence type="predicted"/>
<keyword evidence="2" id="KW-1185">Reference proteome</keyword>